<dbReference type="PANTHER" id="PTHR12732:SF0">
    <property type="entry name" value="PCI DOMAIN-CONTAINING PROTEIN 2"/>
    <property type="match status" value="1"/>
</dbReference>
<dbReference type="SMART" id="SM00753">
    <property type="entry name" value="PAM"/>
    <property type="match status" value="1"/>
</dbReference>
<dbReference type="Proteomes" id="UP000241462">
    <property type="component" value="Unassembled WGS sequence"/>
</dbReference>
<keyword evidence="5" id="KW-1185">Reference proteome</keyword>
<reference evidence="4 5" key="1">
    <citation type="journal article" date="2018" name="Mycol. Prog.">
        <title>Coniella lustricola, a new species from submerged detritus.</title>
        <authorList>
            <person name="Raudabaugh D.B."/>
            <person name="Iturriaga T."/>
            <person name="Carver A."/>
            <person name="Mondo S."/>
            <person name="Pangilinan J."/>
            <person name="Lipzen A."/>
            <person name="He G."/>
            <person name="Amirebrahimi M."/>
            <person name="Grigoriev I.V."/>
            <person name="Miller A.N."/>
        </authorList>
    </citation>
    <scope>NUCLEOTIDE SEQUENCE [LARGE SCALE GENOMIC DNA]</scope>
    <source>
        <strain evidence="4 5">B22-T-1</strain>
    </source>
</reference>
<sequence>MDFIFQEFGSAFKSGNGYELARTLSPEQGTDLLKIIWKATNHHQAKDYLRRNLKRETSISKQELDAWIDVFHCYWLTAGAILAAQGDIVAPGPHSWAKVYEAWRDLTQALTRGYRGAGFEAWTIPCLYIAGKYLRIFALKADQDRTSKPADEAALTLQDDFDPEAEAHQTLEDCARQLNAIFGLCLMDRNPVEESKKWAIYYIINLLFKTYFKLNQASLSRNILKNLRANARDMPALDQFPKSQQVTFKYYEGVLFFLEENYVEAERCLTDALGLCHKDAMRNKELILTYLIPCHLLTNHTLPTPELLEPYPRLQKLFLPLARCIKKGDLNAFETALKDGEDEFVKRRIYLPLERAHDTCLRNLLRRVFIAGGFEEAKADAAPVRRTRIPVSEFTSAISLNSKKQIDSDEVECQLANMIYKGLMKGYIARERQIVVLSKNGAFPGTGI</sequence>
<evidence type="ECO:0000256" key="1">
    <source>
        <dbReference type="ARBA" id="ARBA00025771"/>
    </source>
</evidence>
<gene>
    <name evidence="4" type="ORF">BD289DRAFT_363856</name>
</gene>
<dbReference type="GO" id="GO:0003690">
    <property type="term" value="F:double-stranded DNA binding"/>
    <property type="evidence" value="ECO:0007669"/>
    <property type="project" value="InterPro"/>
</dbReference>
<dbReference type="FunFam" id="1.10.10.10:FF:000366">
    <property type="entry name" value="COP9 signalosome complex subunit"/>
    <property type="match status" value="1"/>
</dbReference>
<feature type="domain" description="PCI" evidence="3">
    <location>
        <begin position="246"/>
        <end position="442"/>
    </location>
</feature>
<dbReference type="InterPro" id="IPR036388">
    <property type="entry name" value="WH-like_DNA-bd_sf"/>
</dbReference>
<dbReference type="EMBL" id="KZ678401">
    <property type="protein sequence ID" value="PSR94195.1"/>
    <property type="molecule type" value="Genomic_DNA"/>
</dbReference>
<evidence type="ECO:0000313" key="4">
    <source>
        <dbReference type="EMBL" id="PSR94195.1"/>
    </source>
</evidence>
<dbReference type="PANTHER" id="PTHR12732">
    <property type="entry name" value="UNCHARACTERIZED PROTEASOME COMPONENT REGION PCI-CONTAINING"/>
    <property type="match status" value="1"/>
</dbReference>
<dbReference type="GO" id="GO:0003723">
    <property type="term" value="F:RNA binding"/>
    <property type="evidence" value="ECO:0007669"/>
    <property type="project" value="InterPro"/>
</dbReference>
<name>A0A2T3AEM9_9PEZI</name>
<dbReference type="InParanoid" id="A0A2T3AEM9"/>
<evidence type="ECO:0000256" key="2">
    <source>
        <dbReference type="ARBA" id="ARBA00073854"/>
    </source>
</evidence>
<comment type="similarity">
    <text evidence="1">Belongs to the CSN12 family.</text>
</comment>
<proteinExistence type="inferred from homology"/>
<dbReference type="STRING" id="2025994.A0A2T3AEM9"/>
<dbReference type="InterPro" id="IPR045114">
    <property type="entry name" value="Csn12-like"/>
</dbReference>
<dbReference type="AlphaFoldDB" id="A0A2T3AEM9"/>
<dbReference type="InterPro" id="IPR000717">
    <property type="entry name" value="PCI_dom"/>
</dbReference>
<dbReference type="Pfam" id="PF01399">
    <property type="entry name" value="PCI"/>
    <property type="match status" value="1"/>
</dbReference>
<evidence type="ECO:0000259" key="3">
    <source>
        <dbReference type="PROSITE" id="PS50250"/>
    </source>
</evidence>
<evidence type="ECO:0000313" key="5">
    <source>
        <dbReference type="Proteomes" id="UP000241462"/>
    </source>
</evidence>
<dbReference type="OrthoDB" id="10252687at2759"/>
<dbReference type="PROSITE" id="PS50250">
    <property type="entry name" value="PCI"/>
    <property type="match status" value="1"/>
</dbReference>
<dbReference type="Gene3D" id="1.10.10.10">
    <property type="entry name" value="Winged helix-like DNA-binding domain superfamily/Winged helix DNA-binding domain"/>
    <property type="match status" value="1"/>
</dbReference>
<dbReference type="FunCoup" id="A0A2T3AEM9">
    <property type="interactions" value="872"/>
</dbReference>
<accession>A0A2T3AEM9</accession>
<organism evidence="4 5">
    <name type="scientific">Coniella lustricola</name>
    <dbReference type="NCBI Taxonomy" id="2025994"/>
    <lineage>
        <taxon>Eukaryota</taxon>
        <taxon>Fungi</taxon>
        <taxon>Dikarya</taxon>
        <taxon>Ascomycota</taxon>
        <taxon>Pezizomycotina</taxon>
        <taxon>Sordariomycetes</taxon>
        <taxon>Sordariomycetidae</taxon>
        <taxon>Diaporthales</taxon>
        <taxon>Schizoparmaceae</taxon>
        <taxon>Coniella</taxon>
    </lineage>
</organism>
<protein>
    <recommendedName>
        <fullName evidence="2">Protein CSN12 homolog</fullName>
    </recommendedName>
</protein>